<feature type="compositionally biased region" description="Acidic residues" evidence="1">
    <location>
        <begin position="229"/>
        <end position="249"/>
    </location>
</feature>
<dbReference type="AlphaFoldDB" id="A0A7J6W5X8"/>
<dbReference type="Proteomes" id="UP000554482">
    <property type="component" value="Unassembled WGS sequence"/>
</dbReference>
<evidence type="ECO:0000256" key="1">
    <source>
        <dbReference type="SAM" id="MobiDB-lite"/>
    </source>
</evidence>
<dbReference type="EMBL" id="JABWDY010020953">
    <property type="protein sequence ID" value="KAF5192766.1"/>
    <property type="molecule type" value="Genomic_DNA"/>
</dbReference>
<accession>A0A7J6W5X8</accession>
<name>A0A7J6W5X8_THATH</name>
<organism evidence="2 3">
    <name type="scientific">Thalictrum thalictroides</name>
    <name type="common">Rue-anemone</name>
    <name type="synonym">Anemone thalictroides</name>
    <dbReference type="NCBI Taxonomy" id="46969"/>
    <lineage>
        <taxon>Eukaryota</taxon>
        <taxon>Viridiplantae</taxon>
        <taxon>Streptophyta</taxon>
        <taxon>Embryophyta</taxon>
        <taxon>Tracheophyta</taxon>
        <taxon>Spermatophyta</taxon>
        <taxon>Magnoliopsida</taxon>
        <taxon>Ranunculales</taxon>
        <taxon>Ranunculaceae</taxon>
        <taxon>Thalictroideae</taxon>
        <taxon>Thalictrum</taxon>
    </lineage>
</organism>
<feature type="region of interest" description="Disordered" evidence="1">
    <location>
        <begin position="229"/>
        <end position="269"/>
    </location>
</feature>
<protein>
    <submittedName>
        <fullName evidence="2">Uncharacterized protein</fullName>
    </submittedName>
</protein>
<evidence type="ECO:0000313" key="3">
    <source>
        <dbReference type="Proteomes" id="UP000554482"/>
    </source>
</evidence>
<evidence type="ECO:0000313" key="2">
    <source>
        <dbReference type="EMBL" id="KAF5192766.1"/>
    </source>
</evidence>
<reference evidence="2 3" key="1">
    <citation type="submission" date="2020-06" db="EMBL/GenBank/DDBJ databases">
        <title>Transcriptomic and genomic resources for Thalictrum thalictroides and T. hernandezii: Facilitating candidate gene discovery in an emerging model plant lineage.</title>
        <authorList>
            <person name="Arias T."/>
            <person name="Riano-Pachon D.M."/>
            <person name="Di Stilio V.S."/>
        </authorList>
    </citation>
    <scope>NUCLEOTIDE SEQUENCE [LARGE SCALE GENOMIC DNA]</scope>
    <source>
        <strain evidence="3">cv. WT478/WT964</strain>
        <tissue evidence="2">Leaves</tissue>
    </source>
</reference>
<keyword evidence="3" id="KW-1185">Reference proteome</keyword>
<comment type="caution">
    <text evidence="2">The sequence shown here is derived from an EMBL/GenBank/DDBJ whole genome shotgun (WGS) entry which is preliminary data.</text>
</comment>
<sequence length="282" mass="32554">MDEDRIFRILYGGTWEEGPPHRFLLKEFVSNQWIDSGWSEFPTYKYNNAKSVESFIVWNGDKASIIELENWIPNGVPEAFGRKLSLYWLWGKQRYQLLKDVDFIFFWTHAPIDPTGFTEIIAEWEELVPLAVDEFVRREGKEPVFRVEDLDAHCDNATTGNQGVDDEHVFDEDSGHAFEEGTAGYQGVGDEHVYVEERGEPYEKDKKFDEDHETVEFLGKKFDIDQLDASDEEYCISESESEDEGEPEVDAPVPLLKKSASQKAYEGHISPIKHESAWTKVL</sequence>
<gene>
    <name evidence="2" type="ORF">FRX31_017647</name>
</gene>
<proteinExistence type="predicted"/>